<dbReference type="GO" id="GO:0008360">
    <property type="term" value="P:regulation of cell shape"/>
    <property type="evidence" value="ECO:0007669"/>
    <property type="project" value="UniProtKB-KW"/>
</dbReference>
<dbReference type="EMBL" id="CP016171">
    <property type="protein sequence ID" value="ANN73488.1"/>
    <property type="molecule type" value="Genomic_DNA"/>
</dbReference>
<evidence type="ECO:0000256" key="5">
    <source>
        <dbReference type="ARBA" id="ARBA00022618"/>
    </source>
</evidence>
<keyword evidence="3 9" id="KW-0963">Cytoplasm</keyword>
<comment type="catalytic activity">
    <reaction evidence="9 10">
        <text>UDP-N-acetyl-alpha-D-muramoyl-L-alanine + D-glutamate + ATP = UDP-N-acetyl-alpha-D-muramoyl-L-alanyl-D-glutamate + ADP + phosphate + H(+)</text>
        <dbReference type="Rhea" id="RHEA:16429"/>
        <dbReference type="ChEBI" id="CHEBI:15378"/>
        <dbReference type="ChEBI" id="CHEBI:29986"/>
        <dbReference type="ChEBI" id="CHEBI:30616"/>
        <dbReference type="ChEBI" id="CHEBI:43474"/>
        <dbReference type="ChEBI" id="CHEBI:83898"/>
        <dbReference type="ChEBI" id="CHEBI:83900"/>
        <dbReference type="ChEBI" id="CHEBI:456216"/>
        <dbReference type="EC" id="6.3.2.9"/>
    </reaction>
</comment>
<keyword evidence="5 9" id="KW-0132">Cell division</keyword>
<dbReference type="Gene3D" id="3.40.50.720">
    <property type="entry name" value="NAD(P)-binding Rossmann-like Domain"/>
    <property type="match status" value="1"/>
</dbReference>
<dbReference type="RefSeq" id="WP_066671455.1">
    <property type="nucleotide sequence ID" value="NZ_CP016171.1"/>
</dbReference>
<feature type="domain" description="Mur ligase central" evidence="13">
    <location>
        <begin position="139"/>
        <end position="268"/>
    </location>
</feature>
<dbReference type="PROSITE" id="PS01011">
    <property type="entry name" value="FOLYLPOLYGLU_SYNT_1"/>
    <property type="match status" value="1"/>
</dbReference>
<dbReference type="EC" id="6.3.2.9" evidence="9 10"/>
<evidence type="ECO:0000313" key="15">
    <source>
        <dbReference type="Proteomes" id="UP000092213"/>
    </source>
</evidence>
<sequence length="514" mass="54294">MSATEFPVSDTSCILILGLGETGIAAARWCARSGARLRIADTREQPGGLDQLRAVFDGMADSELPDYRLGSQEFDASLLDGVAQVVISPGLAPNQPPAQALLAEAEKRGIEVVGEIELFARALQTLAESREYRPRVVAVTGTNGKTTVTALTRSMIEAAGMSARAAGNIGPAALTALMDALDNNALPQAWVLELSSFQLHTTHTLACDAAVVLNVTQDHLDWHGDMQSYAQAKGRLLAMARVAIVNRDDPLTVGMVESLDDRRVRSFGRGLPALVGDMGLEAGQGVSWLTACEASDFDIPAPTPARRKKDAPPPPRPAGRVSRLMPVDALRIRGMHNATNTLAALALGRALDIGWGPMLRAAREYAGEPNRVEFVRRIGDVDFINDSKGTNVGATVAALEGLGQPVVLIAGGLGKGQDFSPLVAPVARHARALVLIGQDGPEIGKALASTGVQCAQATDMRDAVRQAMALAQPGDAVLLSPACASMDMFRNYVHRGQVFAQEAQELALDRGEVA</sequence>
<protein>
    <recommendedName>
        <fullName evidence="9 10">UDP-N-acetylmuramoylalanine--D-glutamate ligase</fullName>
        <ecNumber evidence="9 10">6.3.2.9</ecNumber>
    </recommendedName>
    <alternativeName>
        <fullName evidence="9">D-glutamic acid-adding enzyme</fullName>
    </alternativeName>
    <alternativeName>
        <fullName evidence="9">UDP-N-acetylmuramoyl-L-alanyl-D-glutamate synthetase</fullName>
    </alternativeName>
</protein>
<dbReference type="Pfam" id="PF02875">
    <property type="entry name" value="Mur_ligase_C"/>
    <property type="match status" value="1"/>
</dbReference>
<dbReference type="PANTHER" id="PTHR43692">
    <property type="entry name" value="UDP-N-ACETYLMURAMOYLALANINE--D-GLUTAMATE LIGASE"/>
    <property type="match status" value="1"/>
</dbReference>
<dbReference type="Pfam" id="PF21799">
    <property type="entry name" value="MurD-like_N"/>
    <property type="match status" value="1"/>
</dbReference>
<evidence type="ECO:0000256" key="2">
    <source>
        <dbReference type="ARBA" id="ARBA00004752"/>
    </source>
</evidence>
<keyword evidence="9 10" id="KW-0573">Peptidoglycan synthesis</keyword>
<name>A0A193G1E7_9BORD</name>
<dbReference type="Gene3D" id="3.90.190.20">
    <property type="entry name" value="Mur ligase, C-terminal domain"/>
    <property type="match status" value="1"/>
</dbReference>
<evidence type="ECO:0000259" key="12">
    <source>
        <dbReference type="Pfam" id="PF02875"/>
    </source>
</evidence>
<feature type="binding site" evidence="9">
    <location>
        <begin position="141"/>
        <end position="147"/>
    </location>
    <ligand>
        <name>ATP</name>
        <dbReference type="ChEBI" id="CHEBI:30616"/>
    </ligand>
</feature>
<evidence type="ECO:0000256" key="3">
    <source>
        <dbReference type="ARBA" id="ARBA00022490"/>
    </source>
</evidence>
<comment type="pathway">
    <text evidence="2 9 10">Cell wall biogenesis; peptidoglycan biosynthesis.</text>
</comment>
<dbReference type="InterPro" id="IPR018109">
    <property type="entry name" value="Folylpolyglutamate_synth_CS"/>
</dbReference>
<dbReference type="SUPFAM" id="SSF53623">
    <property type="entry name" value="MurD-like peptide ligases, catalytic domain"/>
    <property type="match status" value="1"/>
</dbReference>
<keyword evidence="7 9" id="KW-0067">ATP-binding</keyword>
<dbReference type="InterPro" id="IPR036565">
    <property type="entry name" value="Mur-like_cat_sf"/>
</dbReference>
<dbReference type="GO" id="GO:0009252">
    <property type="term" value="P:peptidoglycan biosynthetic process"/>
    <property type="evidence" value="ECO:0007669"/>
    <property type="project" value="UniProtKB-UniRule"/>
</dbReference>
<dbReference type="AlphaFoldDB" id="A0A193G1E7"/>
<evidence type="ECO:0000256" key="11">
    <source>
        <dbReference type="SAM" id="MobiDB-lite"/>
    </source>
</evidence>
<keyword evidence="6 9" id="KW-0547">Nucleotide-binding</keyword>
<evidence type="ECO:0000256" key="7">
    <source>
        <dbReference type="ARBA" id="ARBA00022840"/>
    </source>
</evidence>
<reference evidence="14 15" key="1">
    <citation type="submission" date="2016-06" db="EMBL/GenBank/DDBJ databases">
        <title>Complete genome sequences of Bordetella bronchialis and Bordetella flabilis.</title>
        <authorList>
            <person name="LiPuma J.J."/>
            <person name="Spilker T."/>
        </authorList>
    </citation>
    <scope>NUCLEOTIDE SEQUENCE [LARGE SCALE GENOMIC DNA]</scope>
    <source>
        <strain evidence="14 15">AU17976</strain>
    </source>
</reference>
<dbReference type="HAMAP" id="MF_00639">
    <property type="entry name" value="MurD"/>
    <property type="match status" value="1"/>
</dbReference>
<dbReference type="SUPFAM" id="SSF51984">
    <property type="entry name" value="MurCD N-terminal domain"/>
    <property type="match status" value="1"/>
</dbReference>
<dbReference type="NCBIfam" id="TIGR01087">
    <property type="entry name" value="murD"/>
    <property type="match status" value="1"/>
</dbReference>
<dbReference type="GO" id="GO:0008764">
    <property type="term" value="F:UDP-N-acetylmuramoylalanine-D-glutamate ligase activity"/>
    <property type="evidence" value="ECO:0007669"/>
    <property type="project" value="UniProtKB-UniRule"/>
</dbReference>
<dbReference type="Pfam" id="PF08245">
    <property type="entry name" value="Mur_ligase_M"/>
    <property type="match status" value="1"/>
</dbReference>
<evidence type="ECO:0000256" key="1">
    <source>
        <dbReference type="ARBA" id="ARBA00004496"/>
    </source>
</evidence>
<dbReference type="InterPro" id="IPR004101">
    <property type="entry name" value="Mur_ligase_C"/>
</dbReference>
<dbReference type="GO" id="GO:0005524">
    <property type="term" value="F:ATP binding"/>
    <property type="evidence" value="ECO:0007669"/>
    <property type="project" value="UniProtKB-UniRule"/>
</dbReference>
<dbReference type="InterPro" id="IPR013221">
    <property type="entry name" value="Mur_ligase_cen"/>
</dbReference>
<dbReference type="GO" id="GO:0004326">
    <property type="term" value="F:tetrahydrofolylpolyglutamate synthase activity"/>
    <property type="evidence" value="ECO:0007669"/>
    <property type="project" value="InterPro"/>
</dbReference>
<keyword evidence="4 9" id="KW-0436">Ligase</keyword>
<dbReference type="GO" id="GO:0005737">
    <property type="term" value="C:cytoplasm"/>
    <property type="evidence" value="ECO:0007669"/>
    <property type="project" value="UniProtKB-SubCell"/>
</dbReference>
<evidence type="ECO:0000256" key="6">
    <source>
        <dbReference type="ARBA" id="ARBA00022741"/>
    </source>
</evidence>
<dbReference type="Proteomes" id="UP000092213">
    <property type="component" value="Chromosome"/>
</dbReference>
<dbReference type="SUPFAM" id="SSF53244">
    <property type="entry name" value="MurD-like peptide ligases, peptide-binding domain"/>
    <property type="match status" value="1"/>
</dbReference>
<gene>
    <name evidence="9" type="primary">murD</name>
    <name evidence="14" type="ORF">BAU08_20935</name>
</gene>
<comment type="function">
    <text evidence="9 10">Cell wall formation. Catalyzes the addition of glutamate to the nucleotide precursor UDP-N-acetylmuramoyl-L-alanine (UMA).</text>
</comment>
<comment type="subcellular location">
    <subcellularLocation>
        <location evidence="1 9 10">Cytoplasm</location>
    </subcellularLocation>
</comment>
<dbReference type="GO" id="GO:0051301">
    <property type="term" value="P:cell division"/>
    <property type="evidence" value="ECO:0007669"/>
    <property type="project" value="UniProtKB-KW"/>
</dbReference>
<dbReference type="STRING" id="463025.BAU08_20935"/>
<evidence type="ECO:0000256" key="9">
    <source>
        <dbReference type="HAMAP-Rule" id="MF_00639"/>
    </source>
</evidence>
<dbReference type="PANTHER" id="PTHR43692:SF1">
    <property type="entry name" value="UDP-N-ACETYLMURAMOYLALANINE--D-GLUTAMATE LIGASE"/>
    <property type="match status" value="1"/>
</dbReference>
<keyword evidence="9 10" id="KW-0961">Cell wall biogenesis/degradation</keyword>
<dbReference type="InterPro" id="IPR005762">
    <property type="entry name" value="MurD"/>
</dbReference>
<keyword evidence="9 10" id="KW-0133">Cell shape</keyword>
<proteinExistence type="inferred from homology"/>
<comment type="similarity">
    <text evidence="9">Belongs to the MurCDEF family.</text>
</comment>
<dbReference type="GO" id="GO:0071555">
    <property type="term" value="P:cell wall organization"/>
    <property type="evidence" value="ECO:0007669"/>
    <property type="project" value="UniProtKB-KW"/>
</dbReference>
<evidence type="ECO:0000256" key="8">
    <source>
        <dbReference type="ARBA" id="ARBA00023306"/>
    </source>
</evidence>
<evidence type="ECO:0000256" key="10">
    <source>
        <dbReference type="RuleBase" id="RU003664"/>
    </source>
</evidence>
<evidence type="ECO:0000256" key="4">
    <source>
        <dbReference type="ARBA" id="ARBA00022598"/>
    </source>
</evidence>
<dbReference type="Gene3D" id="3.40.1190.10">
    <property type="entry name" value="Mur-like, catalytic domain"/>
    <property type="match status" value="1"/>
</dbReference>
<dbReference type="UniPathway" id="UPA00219"/>
<accession>A0A193G1E7</accession>
<keyword evidence="8 9" id="KW-0131">Cell cycle</keyword>
<evidence type="ECO:0000313" key="14">
    <source>
        <dbReference type="EMBL" id="ANN73488.1"/>
    </source>
</evidence>
<evidence type="ECO:0000259" key="13">
    <source>
        <dbReference type="Pfam" id="PF08245"/>
    </source>
</evidence>
<organism evidence="14 15">
    <name type="scientific">Bordetella bronchialis</name>
    <dbReference type="NCBI Taxonomy" id="463025"/>
    <lineage>
        <taxon>Bacteria</taxon>
        <taxon>Pseudomonadati</taxon>
        <taxon>Pseudomonadota</taxon>
        <taxon>Betaproteobacteria</taxon>
        <taxon>Burkholderiales</taxon>
        <taxon>Alcaligenaceae</taxon>
        <taxon>Bordetella</taxon>
    </lineage>
</organism>
<feature type="region of interest" description="Disordered" evidence="11">
    <location>
        <begin position="299"/>
        <end position="321"/>
    </location>
</feature>
<dbReference type="InterPro" id="IPR036615">
    <property type="entry name" value="Mur_ligase_C_dom_sf"/>
</dbReference>
<feature type="domain" description="Mur ligase C-terminal" evidence="12">
    <location>
        <begin position="371"/>
        <end position="483"/>
    </location>
</feature>